<name>A0ABX1SDH8_9PSEU</name>
<dbReference type="InterPro" id="IPR036291">
    <property type="entry name" value="NAD(P)-bd_dom_sf"/>
</dbReference>
<evidence type="ECO:0000256" key="1">
    <source>
        <dbReference type="ARBA" id="ARBA00006484"/>
    </source>
</evidence>
<accession>A0ABX1SDH8</accession>
<keyword evidence="2" id="KW-0560">Oxidoreductase</keyword>
<dbReference type="Pfam" id="PF13561">
    <property type="entry name" value="adh_short_C2"/>
    <property type="match status" value="1"/>
</dbReference>
<dbReference type="EMBL" id="JAAXLA010000020">
    <property type="protein sequence ID" value="NMH98248.1"/>
    <property type="molecule type" value="Genomic_DNA"/>
</dbReference>
<reference evidence="2 3" key="1">
    <citation type="submission" date="2020-04" db="EMBL/GenBank/DDBJ databases">
        <authorList>
            <person name="Klaysubun C."/>
            <person name="Duangmal K."/>
            <person name="Lipun K."/>
        </authorList>
    </citation>
    <scope>NUCLEOTIDE SEQUENCE [LARGE SCALE GENOMIC DNA]</scope>
    <source>
        <strain evidence="2 3">K10HN5</strain>
    </source>
</reference>
<dbReference type="Gene3D" id="3.40.50.720">
    <property type="entry name" value="NAD(P)-binding Rossmann-like Domain"/>
    <property type="match status" value="1"/>
</dbReference>
<gene>
    <name evidence="2" type="ORF">HF526_13135</name>
</gene>
<organism evidence="2 3">
    <name type="scientific">Pseudonocardia acidicola</name>
    <dbReference type="NCBI Taxonomy" id="2724939"/>
    <lineage>
        <taxon>Bacteria</taxon>
        <taxon>Bacillati</taxon>
        <taxon>Actinomycetota</taxon>
        <taxon>Actinomycetes</taxon>
        <taxon>Pseudonocardiales</taxon>
        <taxon>Pseudonocardiaceae</taxon>
        <taxon>Pseudonocardia</taxon>
    </lineage>
</organism>
<sequence>MPQAVVTGAGQGIGRGIAQRLAHDGFTVVVADRDEAAAEKVAAEVGGTAAVCDVTDPASVGALAERLDDLDVLVNNAGIYLFEPLARVTPESFRKVMDVNVLGSLLCIQALAEPLSRGEGGSVVNIASMSATLPVPGTGMYSPSKAAVRSLTELAAVEYAPLRIRVNAVAPGRITTEGSAARQSDPERERRTAELLPAGRLGYPDDIAAAVSFFARSDSRYVTGQTLLVDGGLTIGTIPYFQKAQG</sequence>
<comment type="similarity">
    <text evidence="1">Belongs to the short-chain dehydrogenases/reductases (SDR) family.</text>
</comment>
<dbReference type="PRINTS" id="PR00081">
    <property type="entry name" value="GDHRDH"/>
</dbReference>
<dbReference type="Proteomes" id="UP000820669">
    <property type="component" value="Unassembled WGS sequence"/>
</dbReference>
<keyword evidence="3" id="KW-1185">Reference proteome</keyword>
<dbReference type="EC" id="1.1.1.47" evidence="2"/>
<protein>
    <submittedName>
        <fullName evidence="2">Glucose 1-dehydrogenase</fullName>
        <ecNumber evidence="2">1.1.1.47</ecNumber>
    </submittedName>
</protein>
<evidence type="ECO:0000313" key="2">
    <source>
        <dbReference type="EMBL" id="NMH98248.1"/>
    </source>
</evidence>
<dbReference type="InterPro" id="IPR002347">
    <property type="entry name" value="SDR_fam"/>
</dbReference>
<comment type="caution">
    <text evidence="2">The sequence shown here is derived from an EMBL/GenBank/DDBJ whole genome shotgun (WGS) entry which is preliminary data.</text>
</comment>
<dbReference type="RefSeq" id="WP_169381688.1">
    <property type="nucleotide sequence ID" value="NZ_JAAXLA010000020.1"/>
</dbReference>
<dbReference type="GO" id="GO:0047936">
    <property type="term" value="F:glucose 1-dehydrogenase [NAD(P)+] activity"/>
    <property type="evidence" value="ECO:0007669"/>
    <property type="project" value="UniProtKB-EC"/>
</dbReference>
<dbReference type="PRINTS" id="PR00080">
    <property type="entry name" value="SDRFAMILY"/>
</dbReference>
<dbReference type="NCBIfam" id="NF005559">
    <property type="entry name" value="PRK07231.1"/>
    <property type="match status" value="1"/>
</dbReference>
<proteinExistence type="inferred from homology"/>
<dbReference type="SUPFAM" id="SSF51735">
    <property type="entry name" value="NAD(P)-binding Rossmann-fold domains"/>
    <property type="match status" value="1"/>
</dbReference>
<evidence type="ECO:0000313" key="3">
    <source>
        <dbReference type="Proteomes" id="UP000820669"/>
    </source>
</evidence>
<dbReference type="PANTHER" id="PTHR42760">
    <property type="entry name" value="SHORT-CHAIN DEHYDROGENASES/REDUCTASES FAMILY MEMBER"/>
    <property type="match status" value="1"/>
</dbReference>
<dbReference type="CDD" id="cd05233">
    <property type="entry name" value="SDR_c"/>
    <property type="match status" value="1"/>
</dbReference>